<evidence type="ECO:0000313" key="47">
    <source>
        <dbReference type="Proteomes" id="UP000432488"/>
    </source>
</evidence>
<dbReference type="AlphaFoldDB" id="A0A139JY78"/>
<reference evidence="14 54" key="7">
    <citation type="submission" date="2022-10" db="EMBL/GenBank/DDBJ databases">
        <title>Human gut microbiome strain richness.</title>
        <authorList>
            <person name="Chen-Liaw A."/>
        </authorList>
    </citation>
    <scope>NUCLEOTIDE SEQUENCE</scope>
    <source>
        <strain evidence="17">1001713st2_A4_1001713B170214_170313</strain>
        <strain evidence="14">A1_m1001262Bd0_191120</strain>
        <strain evidence="16">BSD2780061687st1_G10_BSD2780061687b_171204</strain>
        <strain evidence="15 54">D53st1_B1_D53t1_180928</strain>
    </source>
</reference>
<dbReference type="EMBL" id="QRVP01000008">
    <property type="protein sequence ID" value="RGS54564.1"/>
    <property type="molecule type" value="Genomic_DNA"/>
</dbReference>
<evidence type="ECO:0000256" key="1">
    <source>
        <dbReference type="SAM" id="Coils"/>
    </source>
</evidence>
<evidence type="ECO:0000313" key="32">
    <source>
        <dbReference type="Proteomes" id="UP000095614"/>
    </source>
</evidence>
<dbReference type="Proteomes" id="UP000260795">
    <property type="component" value="Unassembled WGS sequence"/>
</dbReference>
<dbReference type="Proteomes" id="UP000263754">
    <property type="component" value="Unassembled WGS sequence"/>
</dbReference>
<dbReference type="Proteomes" id="UP000487221">
    <property type="component" value="Unassembled WGS sequence"/>
</dbReference>
<dbReference type="EMBL" id="QSPV01000005">
    <property type="protein sequence ID" value="RGJ94202.1"/>
    <property type="molecule type" value="Genomic_DNA"/>
</dbReference>
<dbReference type="Proteomes" id="UP000286114">
    <property type="component" value="Unassembled WGS sequence"/>
</dbReference>
<dbReference type="EMBL" id="CYZF01000010">
    <property type="protein sequence ID" value="CUP22316.1"/>
    <property type="molecule type" value="Genomic_DNA"/>
</dbReference>
<dbReference type="EMBL" id="QSOF01000001">
    <property type="protein sequence ID" value="RGI80249.1"/>
    <property type="molecule type" value="Genomic_DNA"/>
</dbReference>
<evidence type="ECO:0000313" key="34">
    <source>
        <dbReference type="Proteomes" id="UP000095788"/>
    </source>
</evidence>
<evidence type="ECO:0000313" key="21">
    <source>
        <dbReference type="EMBL" id="RGI80249.1"/>
    </source>
</evidence>
<dbReference type="EMBL" id="JAQNRK010000002">
    <property type="protein sequence ID" value="MDC1793038.1"/>
    <property type="molecule type" value="Genomic_DNA"/>
</dbReference>
<dbReference type="Proteomes" id="UP000283684">
    <property type="component" value="Unassembled WGS sequence"/>
</dbReference>
<dbReference type="Proteomes" id="UP000260844">
    <property type="component" value="Unassembled WGS sequence"/>
</dbReference>
<accession>A0A139JY78</accession>
<dbReference type="Proteomes" id="UP000284514">
    <property type="component" value="Unassembled WGS sequence"/>
</dbReference>
<evidence type="ECO:0000313" key="49">
    <source>
        <dbReference type="Proteomes" id="UP000441711"/>
    </source>
</evidence>
<dbReference type="EMBL" id="WCTL01000032">
    <property type="protein sequence ID" value="KAB4229235.1"/>
    <property type="molecule type" value="Genomic_DNA"/>
</dbReference>
<keyword evidence="1" id="KW-0175">Coiled coil</keyword>
<dbReference type="Proteomes" id="UP000186549">
    <property type="component" value="Unassembled WGS sequence"/>
</dbReference>
<evidence type="ECO:0000313" key="4">
    <source>
        <dbReference type="EMBL" id="CUP22316.1"/>
    </source>
</evidence>
<evidence type="ECO:0000313" key="15">
    <source>
        <dbReference type="EMBL" id="MDC1793038.1"/>
    </source>
</evidence>
<dbReference type="EMBL" id="QSKL01000001">
    <property type="protein sequence ID" value="RHE61878.1"/>
    <property type="molecule type" value="Genomic_DNA"/>
</dbReference>
<evidence type="ECO:0000313" key="37">
    <source>
        <dbReference type="Proteomes" id="UP000260795"/>
    </source>
</evidence>
<dbReference type="EMBL" id="WCTR01000005">
    <property type="protein sequence ID" value="KAB4213674.1"/>
    <property type="molecule type" value="Genomic_DNA"/>
</dbReference>
<evidence type="ECO:0000313" key="8">
    <source>
        <dbReference type="EMBL" id="KAB4110775.1"/>
    </source>
</evidence>
<evidence type="ECO:0000313" key="6">
    <source>
        <dbReference type="EMBL" id="CUP42534.1"/>
    </source>
</evidence>
<evidence type="ECO:0000313" key="48">
    <source>
        <dbReference type="Proteomes" id="UP000438773"/>
    </source>
</evidence>
<evidence type="ECO:0000313" key="53">
    <source>
        <dbReference type="Proteomes" id="UP000487989"/>
    </source>
</evidence>
<dbReference type="EMBL" id="JAWDEU010000002">
    <property type="protein sequence ID" value="MDU0245573.1"/>
    <property type="molecule type" value="Genomic_DNA"/>
</dbReference>
<gene>
    <name evidence="20" type="ORF">B5G17_06075</name>
    <name evidence="19" type="ORF">BHV79_14350</name>
    <name evidence="30" type="ORF">DW729_00150</name>
    <name evidence="29" type="ORF">DW831_00750</name>
    <name evidence="28" type="ORF">DW873_06830</name>
    <name evidence="27" type="ORF">DW988_14420</name>
    <name evidence="26" type="ORF">DWW14_20320</name>
    <name evidence="25" type="ORF">DWX87_10125</name>
    <name evidence="24" type="ORF">DXC07_14295</name>
    <name evidence="23" type="ORF">DXC80_16675</name>
    <name evidence="22" type="ORF">DXD40_07475</name>
    <name evidence="21" type="ORF">DXD90_01600</name>
    <name evidence="4" type="ORF">ERS417307_03294</name>
    <name evidence="3" type="ORF">ERS852462_02651</name>
    <name evidence="6" type="ORF">ERS852510_01514</name>
    <name evidence="5" type="ORF">ERS852554_00215</name>
    <name evidence="12" type="ORF">GAP47_20715</name>
    <name evidence="13" type="ORF">GAP48_10720</name>
    <name evidence="11" type="ORF">GAP55_08660</name>
    <name evidence="10" type="ORF">GAQ44_03835</name>
    <name evidence="7" type="ORF">GAQ56_06870</name>
    <name evidence="8" type="ORF">GAQ70_04960</name>
    <name evidence="9" type="ORF">GAQ75_08000</name>
    <name evidence="15" type="ORF">POY73_02690</name>
    <name evidence="14" type="ORF">POY80_09440</name>
    <name evidence="16" type="ORF">POZ22_01025</name>
    <name evidence="17" type="ORF">POZ24_08235</name>
    <name evidence="18" type="ORF">RVH16_12755</name>
</gene>
<dbReference type="Proteomes" id="UP000441711">
    <property type="component" value="Unassembled WGS sequence"/>
</dbReference>
<dbReference type="EMBL" id="QRZC01000037">
    <property type="protein sequence ID" value="RGV37278.1"/>
    <property type="molecule type" value="Genomic_DNA"/>
</dbReference>
<dbReference type="EMBL" id="QSIF01000001">
    <property type="protein sequence ID" value="RHC76651.1"/>
    <property type="molecule type" value="Genomic_DNA"/>
</dbReference>
<dbReference type="EMBL" id="JAQNSG010000006">
    <property type="protein sequence ID" value="MDC1880017.1"/>
    <property type="molecule type" value="Genomic_DNA"/>
</dbReference>
<evidence type="ECO:0000313" key="41">
    <source>
        <dbReference type="Proteomes" id="UP000283684"/>
    </source>
</evidence>
<dbReference type="EMBL" id="WCTJ01000015">
    <property type="protein sequence ID" value="KAB4253775.1"/>
    <property type="molecule type" value="Genomic_DNA"/>
</dbReference>
<dbReference type="EMBL" id="WCTY01000005">
    <property type="protein sequence ID" value="KAB4186716.1"/>
    <property type="molecule type" value="Genomic_DNA"/>
</dbReference>
<keyword evidence="2" id="KW-0472">Membrane</keyword>
<dbReference type="Proteomes" id="UP000095788">
    <property type="component" value="Unassembled WGS sequence"/>
</dbReference>
<evidence type="ECO:0000313" key="24">
    <source>
        <dbReference type="EMBL" id="RGM54084.1"/>
    </source>
</evidence>
<dbReference type="PATRIC" id="fig|820.27.peg.3570"/>
<evidence type="ECO:0000313" key="19">
    <source>
        <dbReference type="EMBL" id="OKZ31113.1"/>
    </source>
</evidence>
<dbReference type="Proteomes" id="UP001214113">
    <property type="component" value="Unassembled WGS sequence"/>
</dbReference>
<evidence type="ECO:0000313" key="46">
    <source>
        <dbReference type="Proteomes" id="UP000286114"/>
    </source>
</evidence>
<feature type="transmembrane region" description="Helical" evidence="2">
    <location>
        <begin position="21"/>
        <end position="45"/>
    </location>
</feature>
<evidence type="ECO:0000313" key="11">
    <source>
        <dbReference type="EMBL" id="KAB4213674.1"/>
    </source>
</evidence>
<evidence type="ECO:0000313" key="38">
    <source>
        <dbReference type="Proteomes" id="UP000260844"/>
    </source>
</evidence>
<feature type="transmembrane region" description="Helical" evidence="2">
    <location>
        <begin position="51"/>
        <end position="72"/>
    </location>
</feature>
<evidence type="ECO:0000313" key="18">
    <source>
        <dbReference type="EMBL" id="MDU0245573.1"/>
    </source>
</evidence>
<evidence type="ECO:0000313" key="10">
    <source>
        <dbReference type="EMBL" id="KAB4186716.1"/>
    </source>
</evidence>
<evidence type="ECO:0000313" key="36">
    <source>
        <dbReference type="Proteomes" id="UP000196329"/>
    </source>
</evidence>
<dbReference type="Proteomes" id="UP000285343">
    <property type="component" value="Unassembled WGS sequence"/>
</dbReference>
<evidence type="ECO:0000256" key="2">
    <source>
        <dbReference type="SAM" id="Phobius"/>
    </source>
</evidence>
<dbReference type="Proteomes" id="UP001213309">
    <property type="component" value="Unassembled WGS sequence"/>
</dbReference>
<dbReference type="EMBL" id="CZAO01000006">
    <property type="protein sequence ID" value="CUP42534.1"/>
    <property type="molecule type" value="Genomic_DNA"/>
</dbReference>
<evidence type="ECO:0000313" key="43">
    <source>
        <dbReference type="Proteomes" id="UP000284640"/>
    </source>
</evidence>
<evidence type="ECO:0000313" key="13">
    <source>
        <dbReference type="EMBL" id="KAB4253775.1"/>
    </source>
</evidence>
<evidence type="ECO:0000313" key="20">
    <source>
        <dbReference type="EMBL" id="OUN55286.1"/>
    </source>
</evidence>
<evidence type="ECO:0000313" key="29">
    <source>
        <dbReference type="EMBL" id="RHC76651.1"/>
    </source>
</evidence>
<evidence type="ECO:0000313" key="40">
    <source>
        <dbReference type="Proteomes" id="UP000263754"/>
    </source>
</evidence>
<evidence type="ECO:0000313" key="39">
    <source>
        <dbReference type="Proteomes" id="UP000261295"/>
    </source>
</evidence>
<evidence type="ECO:0000313" key="25">
    <source>
        <dbReference type="EMBL" id="RGS54564.1"/>
    </source>
</evidence>
<evidence type="ECO:0000313" key="27">
    <source>
        <dbReference type="EMBL" id="RGZ47150.1"/>
    </source>
</evidence>
<dbReference type="Proteomes" id="UP000196329">
    <property type="component" value="Unassembled WGS sequence"/>
</dbReference>
<dbReference type="Proteomes" id="UP000462376">
    <property type="component" value="Unassembled WGS sequence"/>
</dbReference>
<dbReference type="EMBL" id="JAQNSB010000001">
    <property type="protein sequence ID" value="MDC1853375.1"/>
    <property type="molecule type" value="Genomic_DNA"/>
</dbReference>
<evidence type="ECO:0000313" key="26">
    <source>
        <dbReference type="EMBL" id="RGV37278.1"/>
    </source>
</evidence>
<dbReference type="EMBL" id="NFHS01000003">
    <property type="protein sequence ID" value="OUN55286.1"/>
    <property type="molecule type" value="Genomic_DNA"/>
</dbReference>
<organism evidence="23 37">
    <name type="scientific">Bacteroides uniformis</name>
    <dbReference type="NCBI Taxonomy" id="820"/>
    <lineage>
        <taxon>Bacteria</taxon>
        <taxon>Pseudomonadati</taxon>
        <taxon>Bacteroidota</taxon>
        <taxon>Bacteroidia</taxon>
        <taxon>Bacteroidales</taxon>
        <taxon>Bacteroidaceae</taxon>
        <taxon>Bacteroides</taxon>
    </lineage>
</organism>
<dbReference type="Proteomes" id="UP001181247">
    <property type="component" value="Unassembled WGS sequence"/>
</dbReference>
<reference evidence="19 35" key="2">
    <citation type="journal article" date="2016" name="Nat. Biotechnol.">
        <title>Measurement of bacterial replication rates in microbial communities.</title>
        <authorList>
            <person name="Brown C.T."/>
            <person name="Olm M.R."/>
            <person name="Thomas B.C."/>
            <person name="Banfield J.F."/>
        </authorList>
    </citation>
    <scope>NUCLEOTIDE SEQUENCE [LARGE SCALE GENOMIC DNA]</scope>
    <source>
        <strain evidence="19">45_41</strain>
    </source>
</reference>
<reference evidence="36" key="3">
    <citation type="submission" date="2017-04" db="EMBL/GenBank/DDBJ databases">
        <title>Function of individual gut microbiota members based on whole genome sequencing of pure cultures obtained from chicken caecum.</title>
        <authorList>
            <person name="Medvecky M."/>
            <person name="Cejkova D."/>
            <person name="Polansky O."/>
            <person name="Karasova D."/>
            <person name="Kubasova T."/>
            <person name="Cizek A."/>
            <person name="Rychlik I."/>
        </authorList>
    </citation>
    <scope>NUCLEOTIDE SEQUENCE [LARGE SCALE GENOMIC DNA]</scope>
    <source>
        <strain evidence="36">An67</strain>
    </source>
</reference>
<evidence type="ECO:0000313" key="17">
    <source>
        <dbReference type="EMBL" id="MDC1880017.1"/>
    </source>
</evidence>
<reference evidence="20" key="4">
    <citation type="journal article" date="2018" name="BMC Genomics">
        <title>Whole genome sequencing and function prediction of 133 gut anaerobes isolated from chicken caecum in pure cultures.</title>
        <authorList>
            <person name="Medvecky M."/>
            <person name="Cejkova D."/>
            <person name="Polansky O."/>
            <person name="Karasova D."/>
            <person name="Kubasova T."/>
            <person name="Cizek A."/>
            <person name="Rychlik I."/>
        </authorList>
    </citation>
    <scope>NUCLEOTIDE SEQUENCE</scope>
    <source>
        <strain evidence="20">An67</strain>
    </source>
</reference>
<evidence type="ECO:0000313" key="9">
    <source>
        <dbReference type="EMBL" id="KAB4125716.1"/>
    </source>
</evidence>
<dbReference type="Proteomes" id="UP000261295">
    <property type="component" value="Unassembled WGS sequence"/>
</dbReference>
<dbReference type="Proteomes" id="UP000285283">
    <property type="component" value="Unassembled WGS sequence"/>
</dbReference>
<dbReference type="EMBL" id="WCUQ01000004">
    <property type="protein sequence ID" value="KAB4125716.1"/>
    <property type="molecule type" value="Genomic_DNA"/>
</dbReference>
<dbReference type="Proteomes" id="UP000284640">
    <property type="component" value="Unassembled WGS sequence"/>
</dbReference>
<dbReference type="EMBL" id="CZBF01000001">
    <property type="protein sequence ID" value="CUP28484.1"/>
    <property type="molecule type" value="Genomic_DNA"/>
</dbReference>
<sequence length="131" mass="15652">MRTSENKYYPIRHWWKFVIPAFIILFLVAALIVTCTTFQNLIQFFPSRGMTYLMTLHAIISLSVCICFFLCIKRLIDVFSLNLEQERNILASLYQEKEKREIINNDEKEINKLKENIRKELKQETEKKETA</sequence>
<dbReference type="Proteomes" id="UP001218502">
    <property type="component" value="Unassembled WGS sequence"/>
</dbReference>
<keyword evidence="2" id="KW-1133">Transmembrane helix</keyword>
<evidence type="ECO:0000313" key="7">
    <source>
        <dbReference type="EMBL" id="KAB4093803.1"/>
    </source>
</evidence>
<evidence type="ECO:0000313" key="35">
    <source>
        <dbReference type="Proteomes" id="UP000186549"/>
    </source>
</evidence>
<dbReference type="EMBL" id="JAQNQY010000008">
    <property type="protein sequence ID" value="MDC1752662.1"/>
    <property type="molecule type" value="Genomic_DNA"/>
</dbReference>
<evidence type="ECO:0000313" key="31">
    <source>
        <dbReference type="Proteomes" id="UP000095419"/>
    </source>
</evidence>
<dbReference type="Proteomes" id="UP000095419">
    <property type="component" value="Unassembled WGS sequence"/>
</dbReference>
<evidence type="ECO:0000313" key="45">
    <source>
        <dbReference type="Proteomes" id="UP000285343"/>
    </source>
</evidence>
<reference evidence="47 48" key="6">
    <citation type="journal article" date="2019" name="Nat. Med.">
        <title>A library of human gut bacterial isolates paired with longitudinal multiomics data enables mechanistic microbiome research.</title>
        <authorList>
            <person name="Poyet M."/>
            <person name="Groussin M."/>
            <person name="Gibbons S.M."/>
            <person name="Avila-Pacheco J."/>
            <person name="Jiang X."/>
            <person name="Kearney S.M."/>
            <person name="Perrotta A.R."/>
            <person name="Berdy B."/>
            <person name="Zhao S."/>
            <person name="Lieberman T.D."/>
            <person name="Swanson P.K."/>
            <person name="Smith M."/>
            <person name="Roesemann S."/>
            <person name="Alexander J.E."/>
            <person name="Rich S.A."/>
            <person name="Livny J."/>
            <person name="Vlamakis H."/>
            <person name="Clish C."/>
            <person name="Bullock K."/>
            <person name="Deik A."/>
            <person name="Scott J."/>
            <person name="Pierce K.A."/>
            <person name="Xavier R.J."/>
            <person name="Alm E.J."/>
        </authorList>
    </citation>
    <scope>NUCLEOTIDE SEQUENCE [LARGE SCALE GENOMIC DNA]</scope>
    <source>
        <strain evidence="11 51">BIOML-A11</strain>
        <strain evidence="10 52">BIOML-A19</strain>
        <strain evidence="13 53">BIOML-A3</strain>
        <strain evidence="8 49">BIOML-A36</strain>
        <strain evidence="9 48">BIOML-A37</strain>
        <strain evidence="7 47">BIOML-A42</strain>
        <strain evidence="12 50">BIOML-A5</strain>
    </source>
</reference>
<dbReference type="EMBL" id="QSHA01000004">
    <property type="protein sequence ID" value="RHB74696.1"/>
    <property type="molecule type" value="Genomic_DNA"/>
</dbReference>
<dbReference type="EMBL" id="WCUV01000004">
    <property type="protein sequence ID" value="KAB4093803.1"/>
    <property type="molecule type" value="Genomic_DNA"/>
</dbReference>
<evidence type="ECO:0000313" key="3">
    <source>
        <dbReference type="EMBL" id="CUP11466.1"/>
    </source>
</evidence>
<evidence type="ECO:0000313" key="44">
    <source>
        <dbReference type="Proteomes" id="UP000285283"/>
    </source>
</evidence>
<reference evidence="31 32" key="1">
    <citation type="submission" date="2015-09" db="EMBL/GenBank/DDBJ databases">
        <authorList>
            <consortium name="Pathogen Informatics"/>
        </authorList>
    </citation>
    <scope>NUCLEOTIDE SEQUENCE [LARGE SCALE GENOMIC DNA]</scope>
    <source>
        <strain evidence="4 31">2789STDY5608791</strain>
        <strain evidence="3 32">2789STDY5834847</strain>
        <strain evidence="6 33">2789STDY5834898</strain>
        <strain evidence="5 34">2789STDY5834942</strain>
    </source>
</reference>
<dbReference type="Proteomes" id="UP000438773">
    <property type="component" value="Unassembled WGS sequence"/>
</dbReference>
<dbReference type="EMBL" id="WCUP01000003">
    <property type="protein sequence ID" value="KAB4110775.1"/>
    <property type="molecule type" value="Genomic_DNA"/>
</dbReference>
<dbReference type="Proteomes" id="UP000487989">
    <property type="component" value="Unassembled WGS sequence"/>
</dbReference>
<dbReference type="EMBL" id="MNQU01000267">
    <property type="protein sequence ID" value="OKZ31113.1"/>
    <property type="molecule type" value="Genomic_DNA"/>
</dbReference>
<dbReference type="Proteomes" id="UP000466952">
    <property type="component" value="Unassembled WGS sequence"/>
</dbReference>
<evidence type="ECO:0000313" key="50">
    <source>
        <dbReference type="Proteomes" id="UP000462376"/>
    </source>
</evidence>
<name>A0A139JY78_BACUN</name>
<dbReference type="STRING" id="820.ERS852554_00215"/>
<feature type="coiled-coil region" evidence="1">
    <location>
        <begin position="96"/>
        <end position="130"/>
    </location>
</feature>
<keyword evidence="2" id="KW-0812">Transmembrane</keyword>
<evidence type="ECO:0000313" key="33">
    <source>
        <dbReference type="Proteomes" id="UP000095766"/>
    </source>
</evidence>
<evidence type="ECO:0000313" key="30">
    <source>
        <dbReference type="EMBL" id="RHE61878.1"/>
    </source>
</evidence>
<evidence type="ECO:0000313" key="22">
    <source>
        <dbReference type="EMBL" id="RGJ94202.1"/>
    </source>
</evidence>
<evidence type="ECO:0000313" key="23">
    <source>
        <dbReference type="EMBL" id="RGL10270.1"/>
    </source>
</evidence>
<dbReference type="RefSeq" id="WP_022402415.1">
    <property type="nucleotide sequence ID" value="NZ_BQNL01000001.1"/>
</dbReference>
<dbReference type="Proteomes" id="UP000095614">
    <property type="component" value="Unassembled WGS sequence"/>
</dbReference>
<evidence type="ECO:0000313" key="52">
    <source>
        <dbReference type="Proteomes" id="UP000487221"/>
    </source>
</evidence>
<dbReference type="Proteomes" id="UP001215818">
    <property type="component" value="Unassembled WGS sequence"/>
</dbReference>
<proteinExistence type="predicted"/>
<evidence type="ECO:0000313" key="51">
    <source>
        <dbReference type="Proteomes" id="UP000466952"/>
    </source>
</evidence>
<dbReference type="EMBL" id="QSRK01000030">
    <property type="protein sequence ID" value="RGL10270.1"/>
    <property type="molecule type" value="Genomic_DNA"/>
</dbReference>
<dbReference type="EMBL" id="CZAF01000007">
    <property type="protein sequence ID" value="CUP11466.1"/>
    <property type="molecule type" value="Genomic_DNA"/>
</dbReference>
<dbReference type="EMBL" id="QSEE01000014">
    <property type="protein sequence ID" value="RGZ47150.1"/>
    <property type="molecule type" value="Genomic_DNA"/>
</dbReference>
<evidence type="ECO:0000313" key="42">
    <source>
        <dbReference type="Proteomes" id="UP000284514"/>
    </source>
</evidence>
<evidence type="ECO:0000313" key="12">
    <source>
        <dbReference type="EMBL" id="KAB4229235.1"/>
    </source>
</evidence>
<evidence type="ECO:0000313" key="16">
    <source>
        <dbReference type="EMBL" id="MDC1853375.1"/>
    </source>
</evidence>
<dbReference type="Proteomes" id="UP000095766">
    <property type="component" value="Unassembled WGS sequence"/>
</dbReference>
<reference evidence="18" key="8">
    <citation type="submission" date="2023-10" db="EMBL/GenBank/DDBJ databases">
        <title>Genome of Potential pathogenic bacteria in Crohn's disease.</title>
        <authorList>
            <person name="Rodriguez-Palacios A."/>
        </authorList>
    </citation>
    <scope>NUCLEOTIDE SEQUENCE</scope>
    <source>
        <strain evidence="18">CavFT-hAR50</strain>
    </source>
</reference>
<dbReference type="Proteomes" id="UP000432488">
    <property type="component" value="Unassembled WGS sequence"/>
</dbReference>
<protein>
    <submittedName>
        <fullName evidence="23">Uncharacterized protein</fullName>
    </submittedName>
</protein>
<evidence type="ECO:0000313" key="14">
    <source>
        <dbReference type="EMBL" id="MDC1752662.1"/>
    </source>
</evidence>
<reference evidence="37 38" key="5">
    <citation type="submission" date="2018-08" db="EMBL/GenBank/DDBJ databases">
        <title>A genome reference for cultivated species of the human gut microbiota.</title>
        <authorList>
            <person name="Zou Y."/>
            <person name="Xue W."/>
            <person name="Luo G."/>
        </authorList>
    </citation>
    <scope>NUCLEOTIDE SEQUENCE [LARGE SCALE GENOMIC DNA]</scope>
    <source>
        <strain evidence="26 45">AF14-42</strain>
        <strain evidence="25 44">AF21-53</strain>
        <strain evidence="30 43">AM27-46</strain>
        <strain evidence="29 42">AM34-25</strain>
        <strain evidence="28 46">AM39-1</strain>
        <strain evidence="27 41">AM50-4</strain>
        <strain evidence="24 39">OM07-9</strain>
        <strain evidence="23 37">TF08-13</strain>
        <strain evidence="22 38">TM04-30</strain>
        <strain evidence="21 40">TM10-17</strain>
    </source>
</reference>
<evidence type="ECO:0000313" key="5">
    <source>
        <dbReference type="EMBL" id="CUP28484.1"/>
    </source>
</evidence>
<dbReference type="EMBL" id="QSTL01000013">
    <property type="protein sequence ID" value="RGM54084.1"/>
    <property type="molecule type" value="Genomic_DNA"/>
</dbReference>
<evidence type="ECO:0000313" key="28">
    <source>
        <dbReference type="EMBL" id="RHB74696.1"/>
    </source>
</evidence>
<evidence type="ECO:0000313" key="54">
    <source>
        <dbReference type="Proteomes" id="UP001215818"/>
    </source>
</evidence>